<dbReference type="GO" id="GO:0005324">
    <property type="term" value="F:long-chain fatty acid transmembrane transporter activity"/>
    <property type="evidence" value="ECO:0007669"/>
    <property type="project" value="TreeGrafter"/>
</dbReference>
<feature type="domain" description="ABC transmembrane type-1" evidence="10">
    <location>
        <begin position="224"/>
        <end position="355"/>
    </location>
</feature>
<organism evidence="11 12">
    <name type="scientific">Candida metapsilosis</name>
    <dbReference type="NCBI Taxonomy" id="273372"/>
    <lineage>
        <taxon>Eukaryota</taxon>
        <taxon>Fungi</taxon>
        <taxon>Dikarya</taxon>
        <taxon>Ascomycota</taxon>
        <taxon>Saccharomycotina</taxon>
        <taxon>Pichiomycetes</taxon>
        <taxon>Debaryomycetaceae</taxon>
        <taxon>Candida/Lodderomyces clade</taxon>
        <taxon>Candida</taxon>
    </lineage>
</organism>
<dbReference type="GO" id="GO:0005524">
    <property type="term" value="F:ATP binding"/>
    <property type="evidence" value="ECO:0007669"/>
    <property type="project" value="UniProtKB-KW"/>
</dbReference>
<comment type="caution">
    <text evidence="11">The sequence shown here is derived from an EMBL/GenBank/DDBJ whole genome shotgun (WGS) entry which is preliminary data.</text>
</comment>
<name>A0A8H7Z805_9ASCO</name>
<evidence type="ECO:0000259" key="9">
    <source>
        <dbReference type="PROSITE" id="PS50893"/>
    </source>
</evidence>
<dbReference type="Gene3D" id="3.40.50.300">
    <property type="entry name" value="P-loop containing nucleotide triphosphate hydrolases"/>
    <property type="match status" value="1"/>
</dbReference>
<evidence type="ECO:0000256" key="1">
    <source>
        <dbReference type="ARBA" id="ARBA00008575"/>
    </source>
</evidence>
<dbReference type="Pfam" id="PF06472">
    <property type="entry name" value="ABC_membrane_2"/>
    <property type="match status" value="1"/>
</dbReference>
<feature type="transmembrane region" description="Helical" evidence="8">
    <location>
        <begin position="90"/>
        <end position="109"/>
    </location>
</feature>
<dbReference type="PROSITE" id="PS50929">
    <property type="entry name" value="ABC_TM1F"/>
    <property type="match status" value="1"/>
</dbReference>
<keyword evidence="6 8" id="KW-1133">Transmembrane helix</keyword>
<keyword evidence="7 8" id="KW-0472">Membrane</keyword>
<evidence type="ECO:0000256" key="3">
    <source>
        <dbReference type="ARBA" id="ARBA00022692"/>
    </source>
</evidence>
<dbReference type="GO" id="GO:0007031">
    <property type="term" value="P:peroxisome organization"/>
    <property type="evidence" value="ECO:0007669"/>
    <property type="project" value="TreeGrafter"/>
</dbReference>
<sequence>MTNGTRIRPAKRLMNAASGCAKYGTDYIVFKRGIPHRPSNSVQLAKIMVSISRLAGYNKQDVKNILLLLQEFVVTYKHNKVTLNYQSRPVVLFFSTLIATAGFGLYFSIRSVINKYNEYVLAKKLRRPSLIRQSSNMLKNGTREIFIPSGKDSIKRVIIPKPNNDLYAADKYLYKDFAISQRLLSQKKGVLFSSKFLNQLAIIWRILIPKFYSKNTSLLLSQCFFLIFRTWLSLLVAKLDGQIVKNLIAANGKKFSRDLIYWLLIAFPASYTNAAIKYLDQRLALGFRTNLTRYIHDMYLDQTMAYYKIDLGASSLQNIDQYITDDVTKFCSSLSSLFSSMGKPFIDLIFFAVYLRDNLGSGAIIGIFANYLLTAVMLKRATPAFGKLSARGAHLEGVYFNQHLNFMTNCEEIGFYKGSLIEKAKLRENFKKLMDHVKKEINTSFWYATLEDYVLKYTWSAWGYIFAGLPVFLDELWPAEGKKREVSSDDHADAASERKNMRQFITNKRLLLSLADAGSRLMYSIKDVNTLTGYTDRVFELLTQLHRVHSPRFDYGDKQGIADIHGTIQNNYPNGLRFEHIPVIIPTSDGSEYTPLVKDLNFHIKSKNMLILGSNGSGKTSIARIIAGLWPLYSGLLSKPNDDDIFYLPQKTYFTTGNLRDQIIYPHSYVEMLEMGYNDDYLYHILHEVKLEYLLKREGSFNVVKDWKDVFSGGEKQRVSIARVLFKNPKLVVLDESTNAVSTDVEDYLFELLKSKKIPFITLSHRPLLMKYHDYILEIEEEGTWKLHDLTSEENLKTIDNEIADIEEKISQVSKWEKRKDEINDYLDGKFDDIVMESSIDFSEKKIKVGGA</sequence>
<evidence type="ECO:0000256" key="8">
    <source>
        <dbReference type="SAM" id="Phobius"/>
    </source>
</evidence>
<dbReference type="PANTHER" id="PTHR11384:SF67">
    <property type="entry name" value="ATP-BINDING CASSETTE SUB-FAMILY D MEMBER 1"/>
    <property type="match status" value="1"/>
</dbReference>
<dbReference type="SUPFAM" id="SSF52540">
    <property type="entry name" value="P-loop containing nucleoside triphosphate hydrolases"/>
    <property type="match status" value="1"/>
</dbReference>
<dbReference type="RefSeq" id="XP_067545991.1">
    <property type="nucleotide sequence ID" value="XM_067694800.1"/>
</dbReference>
<dbReference type="EMBL" id="JAEOAQ010000008">
    <property type="protein sequence ID" value="KAG5416875.1"/>
    <property type="molecule type" value="Genomic_DNA"/>
</dbReference>
<keyword evidence="3 8" id="KW-0812">Transmembrane</keyword>
<dbReference type="PROSITE" id="PS50893">
    <property type="entry name" value="ABC_TRANSPORTER_2"/>
    <property type="match status" value="1"/>
</dbReference>
<dbReference type="CDD" id="cd03223">
    <property type="entry name" value="ABCD_peroxisomal_ALDP"/>
    <property type="match status" value="1"/>
</dbReference>
<dbReference type="Pfam" id="PF00005">
    <property type="entry name" value="ABC_tran"/>
    <property type="match status" value="1"/>
</dbReference>
<evidence type="ECO:0000256" key="5">
    <source>
        <dbReference type="ARBA" id="ARBA00022840"/>
    </source>
</evidence>
<dbReference type="Proteomes" id="UP000669133">
    <property type="component" value="Unassembled WGS sequence"/>
</dbReference>
<dbReference type="GO" id="GO:0042760">
    <property type="term" value="P:very long-chain fatty acid catabolic process"/>
    <property type="evidence" value="ECO:0007669"/>
    <property type="project" value="TreeGrafter"/>
</dbReference>
<reference evidence="11 12" key="1">
    <citation type="submission" date="2020-12" db="EMBL/GenBank/DDBJ databases">
        <title>Effect of drift, selection, and recombination on the evolution of hybrid genomes in Candida yeast pathogens.</title>
        <authorList>
            <person name="Mixao V."/>
            <person name="Ksiezopolska E."/>
            <person name="Saus E."/>
            <person name="Boekhout T."/>
            <person name="Gacser A."/>
            <person name="Gabaldon T."/>
        </authorList>
    </citation>
    <scope>NUCLEOTIDE SEQUENCE [LARGE SCALE GENOMIC DNA]</scope>
    <source>
        <strain evidence="11 12">BP57</strain>
    </source>
</reference>
<dbReference type="GeneID" id="93654234"/>
<dbReference type="GO" id="GO:0005778">
    <property type="term" value="C:peroxisomal membrane"/>
    <property type="evidence" value="ECO:0007669"/>
    <property type="project" value="TreeGrafter"/>
</dbReference>
<protein>
    <submittedName>
        <fullName evidence="11">PXA1</fullName>
    </submittedName>
</protein>
<evidence type="ECO:0000256" key="6">
    <source>
        <dbReference type="ARBA" id="ARBA00022989"/>
    </source>
</evidence>
<dbReference type="SUPFAM" id="SSF90123">
    <property type="entry name" value="ABC transporter transmembrane region"/>
    <property type="match status" value="1"/>
</dbReference>
<dbReference type="GO" id="GO:0016887">
    <property type="term" value="F:ATP hydrolysis activity"/>
    <property type="evidence" value="ECO:0007669"/>
    <property type="project" value="InterPro"/>
</dbReference>
<dbReference type="PANTHER" id="PTHR11384">
    <property type="entry name" value="ATP-BINDING CASSETTE, SUB-FAMILY D MEMBER"/>
    <property type="match status" value="1"/>
</dbReference>
<dbReference type="InterPro" id="IPR036640">
    <property type="entry name" value="ABC1_TM_sf"/>
</dbReference>
<dbReference type="GO" id="GO:0015910">
    <property type="term" value="P:long-chain fatty acid import into peroxisome"/>
    <property type="evidence" value="ECO:0007669"/>
    <property type="project" value="TreeGrafter"/>
</dbReference>
<dbReference type="OrthoDB" id="422637at2759"/>
<evidence type="ECO:0000313" key="11">
    <source>
        <dbReference type="EMBL" id="KAG5416875.1"/>
    </source>
</evidence>
<dbReference type="GO" id="GO:0140359">
    <property type="term" value="F:ABC-type transporter activity"/>
    <property type="evidence" value="ECO:0007669"/>
    <property type="project" value="InterPro"/>
</dbReference>
<dbReference type="SMART" id="SM00382">
    <property type="entry name" value="AAA"/>
    <property type="match status" value="1"/>
</dbReference>
<keyword evidence="12" id="KW-1185">Reference proteome</keyword>
<feature type="domain" description="ABC transporter" evidence="9">
    <location>
        <begin position="576"/>
        <end position="806"/>
    </location>
</feature>
<proteinExistence type="inferred from homology"/>
<evidence type="ECO:0000256" key="7">
    <source>
        <dbReference type="ARBA" id="ARBA00023136"/>
    </source>
</evidence>
<keyword evidence="2" id="KW-0813">Transport</keyword>
<dbReference type="GO" id="GO:0006635">
    <property type="term" value="P:fatty acid beta-oxidation"/>
    <property type="evidence" value="ECO:0007669"/>
    <property type="project" value="TreeGrafter"/>
</dbReference>
<dbReference type="InterPro" id="IPR017871">
    <property type="entry name" value="ABC_transporter-like_CS"/>
</dbReference>
<dbReference type="InterPro" id="IPR003593">
    <property type="entry name" value="AAA+_ATPase"/>
</dbReference>
<dbReference type="InterPro" id="IPR011527">
    <property type="entry name" value="ABC1_TM_dom"/>
</dbReference>
<evidence type="ECO:0000259" key="10">
    <source>
        <dbReference type="PROSITE" id="PS50929"/>
    </source>
</evidence>
<evidence type="ECO:0000256" key="4">
    <source>
        <dbReference type="ARBA" id="ARBA00022741"/>
    </source>
</evidence>
<dbReference type="AlphaFoldDB" id="A0A8H7Z805"/>
<evidence type="ECO:0000256" key="2">
    <source>
        <dbReference type="ARBA" id="ARBA00022448"/>
    </source>
</evidence>
<gene>
    <name evidence="11" type="ORF">I9W82_005605</name>
</gene>
<keyword evidence="5" id="KW-0067">ATP-binding</keyword>
<dbReference type="InterPro" id="IPR027417">
    <property type="entry name" value="P-loop_NTPase"/>
</dbReference>
<comment type="similarity">
    <text evidence="1">Belongs to the ABC transporter superfamily. ABCD family. Peroxisomal fatty acyl CoA transporter (TC 3.A.1.203) subfamily.</text>
</comment>
<accession>A0A8H7Z805</accession>
<dbReference type="InterPro" id="IPR003439">
    <property type="entry name" value="ABC_transporter-like_ATP-bd"/>
</dbReference>
<dbReference type="PROSITE" id="PS00211">
    <property type="entry name" value="ABC_TRANSPORTER_1"/>
    <property type="match status" value="1"/>
</dbReference>
<dbReference type="Gene3D" id="1.20.1560.10">
    <property type="entry name" value="ABC transporter type 1, transmembrane domain"/>
    <property type="match status" value="1"/>
</dbReference>
<dbReference type="InterPro" id="IPR050835">
    <property type="entry name" value="ABC_transporter_sub-D"/>
</dbReference>
<evidence type="ECO:0000313" key="12">
    <source>
        <dbReference type="Proteomes" id="UP000669133"/>
    </source>
</evidence>
<keyword evidence="4" id="KW-0547">Nucleotide-binding</keyword>